<dbReference type="InterPro" id="IPR032816">
    <property type="entry name" value="VTT_dom"/>
</dbReference>
<reference evidence="4" key="1">
    <citation type="journal article" date="2010" name="ISME J.">
        <title>The complete genome sequence of the algal symbiont Dinoroseobacter shibae: a hitchhiker's guide to life in the sea.</title>
        <authorList>
            <person name="Wagner-Dobler I."/>
            <person name="Ballhausen B."/>
            <person name="Berger M."/>
            <person name="Brinkhoff T."/>
            <person name="Buchholz I."/>
            <person name="Bunk B."/>
            <person name="Cypionka H."/>
            <person name="Daniel R."/>
            <person name="Drepper T."/>
            <person name="Gerdts G."/>
            <person name="Hahnke S."/>
            <person name="Han C."/>
            <person name="Jahn D."/>
            <person name="Kalhoefer D."/>
            <person name="Kiss H."/>
            <person name="Klenk H.P."/>
            <person name="Kyrpides N."/>
            <person name="Liebl W."/>
            <person name="Liesegang H."/>
            <person name="Meincke L."/>
            <person name="Pati A."/>
            <person name="Petersen J."/>
            <person name="Piekarski T."/>
            <person name="Pommerenke C."/>
            <person name="Pradella S."/>
            <person name="Pukall R."/>
            <person name="Rabus R."/>
            <person name="Stackebrandt E."/>
            <person name="Thole S."/>
            <person name="Thompson L."/>
            <person name="Tielen P."/>
            <person name="Tomasch J."/>
            <person name="von Jan M."/>
            <person name="Wanphrut N."/>
            <person name="Wichels A."/>
            <person name="Zech H."/>
            <person name="Simon M."/>
        </authorList>
    </citation>
    <scope>NUCLEOTIDE SEQUENCE [LARGE SCALE GENOMIC DNA]</scope>
    <source>
        <strain evidence="4">DSM 16493 / NCIMB 14021 / DFL 12</strain>
    </source>
</reference>
<dbReference type="AlphaFoldDB" id="A8LLC9"/>
<dbReference type="KEGG" id="dsh:Dshi_0190"/>
<feature type="transmembrane region" description="Helical" evidence="1">
    <location>
        <begin position="21"/>
        <end position="43"/>
    </location>
</feature>
<evidence type="ECO:0000259" key="2">
    <source>
        <dbReference type="Pfam" id="PF09335"/>
    </source>
</evidence>
<organism evidence="3 4">
    <name type="scientific">Dinoroseobacter shibae (strain DSM 16493 / NCIMB 14021 / DFL 12)</name>
    <dbReference type="NCBI Taxonomy" id="398580"/>
    <lineage>
        <taxon>Bacteria</taxon>
        <taxon>Pseudomonadati</taxon>
        <taxon>Pseudomonadota</taxon>
        <taxon>Alphaproteobacteria</taxon>
        <taxon>Rhodobacterales</taxon>
        <taxon>Roseobacteraceae</taxon>
        <taxon>Dinoroseobacter</taxon>
    </lineage>
</organism>
<dbReference type="PANTHER" id="PTHR42709">
    <property type="entry name" value="ALKALINE PHOSPHATASE LIKE PROTEIN"/>
    <property type="match status" value="1"/>
</dbReference>
<gene>
    <name evidence="3" type="ordered locus">Dshi_0190</name>
</gene>
<accession>A8LLC9</accession>
<feature type="domain" description="VTT" evidence="2">
    <location>
        <begin position="49"/>
        <end position="162"/>
    </location>
</feature>
<evidence type="ECO:0000313" key="3">
    <source>
        <dbReference type="EMBL" id="ABV91939.1"/>
    </source>
</evidence>
<evidence type="ECO:0000313" key="4">
    <source>
        <dbReference type="Proteomes" id="UP000006833"/>
    </source>
</evidence>
<name>A8LLC9_DINSH</name>
<keyword evidence="1" id="KW-0812">Transmembrane</keyword>
<dbReference type="Pfam" id="PF09335">
    <property type="entry name" value="VTT_dom"/>
    <property type="match status" value="1"/>
</dbReference>
<keyword evidence="1" id="KW-1133">Transmembrane helix</keyword>
<dbReference type="STRING" id="398580.Dshi_0190"/>
<sequence>MVKLTQDPLRRVLSREAGGMTLFETMAGILAVMFGTAFGAATILPLQSEIVFTAFQVQAAVPLWALLLVASVGNTLGSVLNYALGWQIPRFKDKRWFPVTEAQLDKAQRWFAKYGKWSLLLSWAPLGDAITVVAGMMRTRLFVFIALVGFAKTARYIALAALVEGGVRVFA</sequence>
<dbReference type="Proteomes" id="UP000006833">
    <property type="component" value="Chromosome"/>
</dbReference>
<keyword evidence="4" id="KW-1185">Reference proteome</keyword>
<proteinExistence type="predicted"/>
<evidence type="ECO:0000256" key="1">
    <source>
        <dbReference type="SAM" id="Phobius"/>
    </source>
</evidence>
<protein>
    <submittedName>
        <fullName evidence="3">Uncharacterized membrane-associated protein</fullName>
    </submittedName>
</protein>
<feature type="transmembrane region" description="Helical" evidence="1">
    <location>
        <begin position="63"/>
        <end position="84"/>
    </location>
</feature>
<dbReference type="HOGENOM" id="CLU_125997_0_0_5"/>
<feature type="transmembrane region" description="Helical" evidence="1">
    <location>
        <begin position="141"/>
        <end position="163"/>
    </location>
</feature>
<dbReference type="InterPro" id="IPR051311">
    <property type="entry name" value="DedA_domain"/>
</dbReference>
<dbReference type="PANTHER" id="PTHR42709:SF4">
    <property type="entry name" value="INNER MEMBRANE PROTEIN YQAA"/>
    <property type="match status" value="1"/>
</dbReference>
<dbReference type="eggNOG" id="COG1238">
    <property type="taxonomic scope" value="Bacteria"/>
</dbReference>
<dbReference type="EMBL" id="CP000830">
    <property type="protein sequence ID" value="ABV91939.1"/>
    <property type="molecule type" value="Genomic_DNA"/>
</dbReference>
<keyword evidence="1" id="KW-0472">Membrane</keyword>